<dbReference type="RefSeq" id="WP_048015199.1">
    <property type="nucleotide sequence ID" value="NZ_JBLGCT010000001.1"/>
</dbReference>
<feature type="transmembrane region" description="Helical" evidence="1">
    <location>
        <begin position="21"/>
        <end position="39"/>
    </location>
</feature>
<feature type="transmembrane region" description="Helical" evidence="1">
    <location>
        <begin position="113"/>
        <end position="131"/>
    </location>
</feature>
<proteinExistence type="predicted"/>
<keyword evidence="1" id="KW-1133">Transmembrane helix</keyword>
<reference evidence="3" key="1">
    <citation type="submission" date="2016-01" db="EMBL/GenBank/DDBJ databases">
        <title>Whole genome sequencing of Bhargavaea cecembensis T14.</title>
        <authorList>
            <person name="Hong K.W."/>
        </authorList>
    </citation>
    <scope>NUCLEOTIDE SEQUENCE [LARGE SCALE GENOMIC DNA]</scope>
    <source>
        <strain evidence="3">M19</strain>
    </source>
</reference>
<feature type="transmembrane region" description="Helical" evidence="1">
    <location>
        <begin position="137"/>
        <end position="156"/>
    </location>
</feature>
<evidence type="ECO:0008006" key="4">
    <source>
        <dbReference type="Google" id="ProtNLM"/>
    </source>
</evidence>
<name>A0A165KU61_9BACI</name>
<gene>
    <name evidence="2" type="ORF">AV649_18335</name>
</gene>
<dbReference type="AlphaFoldDB" id="A0A165KU61"/>
<comment type="caution">
    <text evidence="2">The sequence shown here is derived from an EMBL/GenBank/DDBJ whole genome shotgun (WGS) entry which is preliminary data.</text>
</comment>
<evidence type="ECO:0000313" key="2">
    <source>
        <dbReference type="EMBL" id="KZE50175.1"/>
    </source>
</evidence>
<dbReference type="Proteomes" id="UP000076510">
    <property type="component" value="Unassembled WGS sequence"/>
</dbReference>
<dbReference type="InterPro" id="IPR025440">
    <property type="entry name" value="DUF4306"/>
</dbReference>
<evidence type="ECO:0000256" key="1">
    <source>
        <dbReference type="SAM" id="Phobius"/>
    </source>
</evidence>
<organism evidence="2 3">
    <name type="scientific">Rossellomorea marisflavi</name>
    <dbReference type="NCBI Taxonomy" id="189381"/>
    <lineage>
        <taxon>Bacteria</taxon>
        <taxon>Bacillati</taxon>
        <taxon>Bacillota</taxon>
        <taxon>Bacilli</taxon>
        <taxon>Bacillales</taxon>
        <taxon>Bacillaceae</taxon>
        <taxon>Rossellomorea</taxon>
    </lineage>
</organism>
<feature type="transmembrane region" description="Helical" evidence="1">
    <location>
        <begin position="84"/>
        <end position="101"/>
    </location>
</feature>
<protein>
    <recommendedName>
        <fullName evidence="4">DUF4306 domain-containing protein</fullName>
    </recommendedName>
</protein>
<dbReference type="Pfam" id="PF14154">
    <property type="entry name" value="DUF4306"/>
    <property type="match status" value="1"/>
</dbReference>
<keyword evidence="1" id="KW-0812">Transmembrane</keyword>
<keyword evidence="1" id="KW-0472">Membrane</keyword>
<evidence type="ECO:0000313" key="3">
    <source>
        <dbReference type="Proteomes" id="UP000076510"/>
    </source>
</evidence>
<dbReference type="PATRIC" id="fig|189381.11.peg.599"/>
<sequence>MSDEALKKGVIELNKRNVKTLIFLVCLTILPFAFYFSMYEGSALLEDQFEWKNSAKVSASAGEVTKTGDINQVDFFIYAAKFRPFFPIVTTICAAVIALWVIDRFLKARAHMIGNGIVGFASIIGGLYLISGVTEGSSYFSIVLLLLGAAALLLAFRSFRSGHSRSILNHS</sequence>
<dbReference type="EMBL" id="LQQY01000011">
    <property type="protein sequence ID" value="KZE50175.1"/>
    <property type="molecule type" value="Genomic_DNA"/>
</dbReference>
<accession>A0A165KU61</accession>